<dbReference type="EMBL" id="NIDE01000014">
    <property type="protein sequence ID" value="OWK38688.1"/>
    <property type="molecule type" value="Genomic_DNA"/>
</dbReference>
<dbReference type="PANTHER" id="PTHR30566:SF25">
    <property type="entry name" value="INNER MEMBRANE PROTEIN"/>
    <property type="match status" value="1"/>
</dbReference>
<dbReference type="Proteomes" id="UP000214646">
    <property type="component" value="Unassembled WGS sequence"/>
</dbReference>
<keyword evidence="2 5" id="KW-0812">Transmembrane</keyword>
<dbReference type="AlphaFoldDB" id="A0A225DJB6"/>
<sequence length="393" mass="42268">MIDSLLDPSDAWLGGPIVLGASLGRWAGLGVALVGGLLVGWAVGWPIRLVLHRVERRVPQIVWPEGFAAELTSPVRVLIAMLIARAAVDWLSFPEATGDVLRKICGVTITAAASLLGIRLLAGVRVYLRAVLTRQIMDASRVRSITTRVTVPIGILQFLVGLAGVALVCLQFQAVQHVGVSILASAGVAGVVLGLAAQRTVGNIFAGLQLAFAEPLRIGDTVVAEGEFGEVEEIGLTHVVLKVWDLHRLILPVSYFVEKPFQNWTKGSAEVIGTVLFYTDFTIPIGEVRAEFEKIIASTDLWDGKSKAFQVTNLTADKVELRALVSARDSGNLWELQCLIREQLLTWLQSRGQKYLPIRRVGTIVGSSDQDATSLGKNGIGVTGGLDDTNDAR</sequence>
<dbReference type="GO" id="GO:0016020">
    <property type="term" value="C:membrane"/>
    <property type="evidence" value="ECO:0007669"/>
    <property type="project" value="UniProtKB-SubCell"/>
</dbReference>
<feature type="transmembrane region" description="Helical" evidence="5">
    <location>
        <begin position="100"/>
        <end position="128"/>
    </location>
</feature>
<dbReference type="InterPro" id="IPR006685">
    <property type="entry name" value="MscS_channel_2nd"/>
</dbReference>
<evidence type="ECO:0000256" key="1">
    <source>
        <dbReference type="ARBA" id="ARBA00004370"/>
    </source>
</evidence>
<dbReference type="InterPro" id="IPR023408">
    <property type="entry name" value="MscS_beta-dom_sf"/>
</dbReference>
<feature type="transmembrane region" description="Helical" evidence="5">
    <location>
        <begin position="149"/>
        <end position="168"/>
    </location>
</feature>
<gene>
    <name evidence="7" type="ORF">FRUB_07808</name>
</gene>
<feature type="transmembrane region" description="Helical" evidence="5">
    <location>
        <begin position="174"/>
        <end position="196"/>
    </location>
</feature>
<evidence type="ECO:0000256" key="5">
    <source>
        <dbReference type="SAM" id="Phobius"/>
    </source>
</evidence>
<organism evidence="7 8">
    <name type="scientific">Fimbriiglobus ruber</name>
    <dbReference type="NCBI Taxonomy" id="1908690"/>
    <lineage>
        <taxon>Bacteria</taxon>
        <taxon>Pseudomonadati</taxon>
        <taxon>Planctomycetota</taxon>
        <taxon>Planctomycetia</taxon>
        <taxon>Gemmatales</taxon>
        <taxon>Gemmataceae</taxon>
        <taxon>Fimbriiglobus</taxon>
    </lineage>
</organism>
<reference evidence="8" key="1">
    <citation type="submission" date="2017-06" db="EMBL/GenBank/DDBJ databases">
        <title>Genome analysis of Fimbriiglobus ruber SP5, the first member of the order Planctomycetales with confirmed chitinolytic capability.</title>
        <authorList>
            <person name="Ravin N.V."/>
            <person name="Rakitin A.L."/>
            <person name="Ivanova A.A."/>
            <person name="Beletsky A.V."/>
            <person name="Kulichevskaya I.S."/>
            <person name="Mardanov A.V."/>
            <person name="Dedysh S.N."/>
        </authorList>
    </citation>
    <scope>NUCLEOTIDE SEQUENCE [LARGE SCALE GENOMIC DNA]</scope>
    <source>
        <strain evidence="8">SP5</strain>
    </source>
</reference>
<dbReference type="SUPFAM" id="SSF50182">
    <property type="entry name" value="Sm-like ribonucleoproteins"/>
    <property type="match status" value="1"/>
</dbReference>
<proteinExistence type="predicted"/>
<dbReference type="InterPro" id="IPR010920">
    <property type="entry name" value="LSM_dom_sf"/>
</dbReference>
<keyword evidence="4 5" id="KW-0472">Membrane</keyword>
<protein>
    <submittedName>
        <fullName evidence="7">Membrane protein</fullName>
    </submittedName>
</protein>
<dbReference type="Gene3D" id="1.10.287.1260">
    <property type="match status" value="1"/>
</dbReference>
<dbReference type="GO" id="GO:0008381">
    <property type="term" value="F:mechanosensitive monoatomic ion channel activity"/>
    <property type="evidence" value="ECO:0007669"/>
    <property type="project" value="UniProtKB-ARBA"/>
</dbReference>
<evidence type="ECO:0000313" key="7">
    <source>
        <dbReference type="EMBL" id="OWK38688.1"/>
    </source>
</evidence>
<comment type="subcellular location">
    <subcellularLocation>
        <location evidence="1">Membrane</location>
    </subcellularLocation>
</comment>
<feature type="domain" description="Mechanosensitive ion channel MscS" evidence="6">
    <location>
        <begin position="200"/>
        <end position="266"/>
    </location>
</feature>
<evidence type="ECO:0000259" key="6">
    <source>
        <dbReference type="Pfam" id="PF00924"/>
    </source>
</evidence>
<dbReference type="PANTHER" id="PTHR30566">
    <property type="entry name" value="YNAI-RELATED MECHANOSENSITIVE ION CHANNEL"/>
    <property type="match status" value="1"/>
</dbReference>
<name>A0A225DJB6_9BACT</name>
<keyword evidence="3 5" id="KW-1133">Transmembrane helix</keyword>
<dbReference type="Gene3D" id="2.30.30.60">
    <property type="match status" value="1"/>
</dbReference>
<comment type="caution">
    <text evidence="7">The sequence shown here is derived from an EMBL/GenBank/DDBJ whole genome shotgun (WGS) entry which is preliminary data.</text>
</comment>
<evidence type="ECO:0000256" key="2">
    <source>
        <dbReference type="ARBA" id="ARBA00022692"/>
    </source>
</evidence>
<dbReference type="Pfam" id="PF00924">
    <property type="entry name" value="MS_channel_2nd"/>
    <property type="match status" value="1"/>
</dbReference>
<evidence type="ECO:0000256" key="3">
    <source>
        <dbReference type="ARBA" id="ARBA00022989"/>
    </source>
</evidence>
<accession>A0A225DJB6</accession>
<feature type="transmembrane region" description="Helical" evidence="5">
    <location>
        <begin position="26"/>
        <end position="47"/>
    </location>
</feature>
<evidence type="ECO:0000256" key="4">
    <source>
        <dbReference type="ARBA" id="ARBA00023136"/>
    </source>
</evidence>
<feature type="transmembrane region" description="Helical" evidence="5">
    <location>
        <begin position="67"/>
        <end position="88"/>
    </location>
</feature>
<keyword evidence="8" id="KW-1185">Reference proteome</keyword>
<evidence type="ECO:0000313" key="8">
    <source>
        <dbReference type="Proteomes" id="UP000214646"/>
    </source>
</evidence>